<feature type="domain" description="MoaB/Mog" evidence="12">
    <location>
        <begin position="177"/>
        <end position="316"/>
    </location>
</feature>
<evidence type="ECO:0000256" key="10">
    <source>
        <dbReference type="ARBA" id="ARBA00047317"/>
    </source>
</evidence>
<keyword evidence="14" id="KW-1185">Reference proteome</keyword>
<evidence type="ECO:0000256" key="8">
    <source>
        <dbReference type="ARBA" id="ARBA00022842"/>
    </source>
</evidence>
<dbReference type="InterPro" id="IPR001453">
    <property type="entry name" value="MoaB/Mog_dom"/>
</dbReference>
<name>A0A838XTE6_9HYPH</name>
<evidence type="ECO:0000256" key="11">
    <source>
        <dbReference type="RuleBase" id="RU365090"/>
    </source>
</evidence>
<evidence type="ECO:0000256" key="2">
    <source>
        <dbReference type="ARBA" id="ARBA00002901"/>
    </source>
</evidence>
<dbReference type="EMBL" id="JACEON010000001">
    <property type="protein sequence ID" value="MBA4610334.1"/>
    <property type="molecule type" value="Genomic_DNA"/>
</dbReference>
<keyword evidence="6 11" id="KW-0808">Transferase</keyword>
<keyword evidence="8 11" id="KW-0460">Magnesium</keyword>
<evidence type="ECO:0000256" key="1">
    <source>
        <dbReference type="ARBA" id="ARBA00001946"/>
    </source>
</evidence>
<gene>
    <name evidence="13" type="ORF">H1W37_01615</name>
</gene>
<comment type="similarity">
    <text evidence="4 11">Belongs to the MoeA family.</text>
</comment>
<dbReference type="Gene3D" id="3.90.105.10">
    <property type="entry name" value="Molybdopterin biosynthesis moea protein, domain 2"/>
    <property type="match status" value="1"/>
</dbReference>
<protein>
    <recommendedName>
        <fullName evidence="11">Molybdopterin molybdenumtransferase</fullName>
        <ecNumber evidence="11">2.10.1.1</ecNumber>
    </recommendedName>
</protein>
<keyword evidence="7 11" id="KW-0479">Metal-binding</keyword>
<dbReference type="Gene3D" id="3.40.980.10">
    <property type="entry name" value="MoaB/Mog-like domain"/>
    <property type="match status" value="1"/>
</dbReference>
<dbReference type="InterPro" id="IPR036135">
    <property type="entry name" value="MoeA_linker/N_sf"/>
</dbReference>
<dbReference type="Gene3D" id="2.40.340.10">
    <property type="entry name" value="MoeA, C-terminal, domain IV"/>
    <property type="match status" value="1"/>
</dbReference>
<proteinExistence type="inferred from homology"/>
<dbReference type="CDD" id="cd00887">
    <property type="entry name" value="MoeA"/>
    <property type="match status" value="1"/>
</dbReference>
<dbReference type="SMART" id="SM00852">
    <property type="entry name" value="MoCF_biosynth"/>
    <property type="match status" value="1"/>
</dbReference>
<dbReference type="GO" id="GO:0046872">
    <property type="term" value="F:metal ion binding"/>
    <property type="evidence" value="ECO:0007669"/>
    <property type="project" value="UniProtKB-UniRule"/>
</dbReference>
<dbReference type="Pfam" id="PF03453">
    <property type="entry name" value="MoeA_N"/>
    <property type="match status" value="1"/>
</dbReference>
<organism evidence="13 14">
    <name type="scientific">Stappia taiwanensis</name>
    <dbReference type="NCBI Taxonomy" id="992267"/>
    <lineage>
        <taxon>Bacteria</taxon>
        <taxon>Pseudomonadati</taxon>
        <taxon>Pseudomonadota</taxon>
        <taxon>Alphaproteobacteria</taxon>
        <taxon>Hyphomicrobiales</taxon>
        <taxon>Stappiaceae</taxon>
        <taxon>Stappia</taxon>
    </lineage>
</organism>
<dbReference type="InterPro" id="IPR036688">
    <property type="entry name" value="MoeA_C_domain_IV_sf"/>
</dbReference>
<comment type="catalytic activity">
    <reaction evidence="10">
        <text>adenylyl-molybdopterin + molybdate = Mo-molybdopterin + AMP + H(+)</text>
        <dbReference type="Rhea" id="RHEA:35047"/>
        <dbReference type="ChEBI" id="CHEBI:15378"/>
        <dbReference type="ChEBI" id="CHEBI:36264"/>
        <dbReference type="ChEBI" id="CHEBI:62727"/>
        <dbReference type="ChEBI" id="CHEBI:71302"/>
        <dbReference type="ChEBI" id="CHEBI:456215"/>
        <dbReference type="EC" id="2.10.1.1"/>
    </reaction>
</comment>
<comment type="cofactor">
    <cofactor evidence="1 11">
        <name>Mg(2+)</name>
        <dbReference type="ChEBI" id="CHEBI:18420"/>
    </cofactor>
</comment>
<comment type="caution">
    <text evidence="13">The sequence shown here is derived from an EMBL/GenBank/DDBJ whole genome shotgun (WGS) entry which is preliminary data.</text>
</comment>
<dbReference type="Proteomes" id="UP000559404">
    <property type="component" value="Unassembled WGS sequence"/>
</dbReference>
<keyword evidence="5 11" id="KW-0500">Molybdenum</keyword>
<keyword evidence="9 11" id="KW-0501">Molybdenum cofactor biosynthesis</keyword>
<reference evidence="13 14" key="1">
    <citation type="submission" date="2020-07" db="EMBL/GenBank/DDBJ databases">
        <authorList>
            <person name="Li M."/>
        </authorList>
    </citation>
    <scope>NUCLEOTIDE SEQUENCE [LARGE SCALE GENOMIC DNA]</scope>
    <source>
        <strain evidence="13 14">DSM 23284</strain>
    </source>
</reference>
<accession>A0A838XTE6</accession>
<dbReference type="InterPro" id="IPR005111">
    <property type="entry name" value="MoeA_C_domain_IV"/>
</dbReference>
<dbReference type="RefSeq" id="WP_181758512.1">
    <property type="nucleotide sequence ID" value="NZ_BMCR01000001.1"/>
</dbReference>
<dbReference type="PANTHER" id="PTHR10192">
    <property type="entry name" value="MOLYBDOPTERIN BIOSYNTHESIS PROTEIN"/>
    <property type="match status" value="1"/>
</dbReference>
<evidence type="ECO:0000313" key="14">
    <source>
        <dbReference type="Proteomes" id="UP000559404"/>
    </source>
</evidence>
<evidence type="ECO:0000259" key="12">
    <source>
        <dbReference type="SMART" id="SM00852"/>
    </source>
</evidence>
<sequence length="406" mass="42127">MALISVDEALERLLQGTVALPAEGVDLTEANGRVLASDLAATRTQPPFPASAMDGYAVRAADLAHPPATLTVIGEAPAGHGYSGKVLTGEAVRIFTGAPVPDGTDAILIQENAQRDGDTVTALETVSKGQFVRPAGLDFHAGEVLLRAGTRIGFRELALAAAMNHARLPVHRRPRVAILATGDELVPPGTEPGPNQIIASNHAGVAALVEDCGGTPIHLGIAPDRPEALNERIAAAREANADVLVTLGGASVGDHDLVQDALGGAGMALAFWRIAMRPGKPLMAGHIDDMRVLGLPGNPVSSLVCSLLFLRPLMDALLGRPPAPRVGETLPLAVGVGANDQREDYLRAALTHDAEGVEQVTPFPRQDSSMLATLAQADALVIRPPHAPPLAAGARVPILRLPRSRG</sequence>
<evidence type="ECO:0000256" key="9">
    <source>
        <dbReference type="ARBA" id="ARBA00023150"/>
    </source>
</evidence>
<reference evidence="13 14" key="2">
    <citation type="submission" date="2020-08" db="EMBL/GenBank/DDBJ databases">
        <title>Stappia taiwanensis sp. nov., isolated from a coastal thermal spring.</title>
        <authorList>
            <person name="Kampfer P."/>
        </authorList>
    </citation>
    <scope>NUCLEOTIDE SEQUENCE [LARGE SCALE GENOMIC DNA]</scope>
    <source>
        <strain evidence="13 14">DSM 23284</strain>
    </source>
</reference>
<comment type="function">
    <text evidence="2 11">Catalyzes the insertion of molybdate into adenylated molybdopterin with the concomitant release of AMP.</text>
</comment>
<dbReference type="PANTHER" id="PTHR10192:SF5">
    <property type="entry name" value="GEPHYRIN"/>
    <property type="match status" value="1"/>
</dbReference>
<dbReference type="NCBIfam" id="NF045515">
    <property type="entry name" value="Glp_gephyrin"/>
    <property type="match status" value="1"/>
</dbReference>
<dbReference type="FunFam" id="3.40.980.10:FF:000004">
    <property type="entry name" value="Molybdopterin molybdenumtransferase"/>
    <property type="match status" value="1"/>
</dbReference>
<dbReference type="InterPro" id="IPR005110">
    <property type="entry name" value="MoeA_linker/N"/>
</dbReference>
<dbReference type="SUPFAM" id="SSF53218">
    <property type="entry name" value="Molybdenum cofactor biosynthesis proteins"/>
    <property type="match status" value="1"/>
</dbReference>
<evidence type="ECO:0000256" key="6">
    <source>
        <dbReference type="ARBA" id="ARBA00022679"/>
    </source>
</evidence>
<dbReference type="InterPro" id="IPR036425">
    <property type="entry name" value="MoaB/Mog-like_dom_sf"/>
</dbReference>
<evidence type="ECO:0000256" key="4">
    <source>
        <dbReference type="ARBA" id="ARBA00010763"/>
    </source>
</evidence>
<dbReference type="AlphaFoldDB" id="A0A838XTE6"/>
<dbReference type="SUPFAM" id="SSF63882">
    <property type="entry name" value="MoeA N-terminal region -like"/>
    <property type="match status" value="1"/>
</dbReference>
<dbReference type="GO" id="GO:0005829">
    <property type="term" value="C:cytosol"/>
    <property type="evidence" value="ECO:0007669"/>
    <property type="project" value="TreeGrafter"/>
</dbReference>
<evidence type="ECO:0000256" key="5">
    <source>
        <dbReference type="ARBA" id="ARBA00022505"/>
    </source>
</evidence>
<dbReference type="GO" id="GO:0006777">
    <property type="term" value="P:Mo-molybdopterin cofactor biosynthetic process"/>
    <property type="evidence" value="ECO:0007669"/>
    <property type="project" value="UniProtKB-UniRule"/>
</dbReference>
<dbReference type="SUPFAM" id="SSF63867">
    <property type="entry name" value="MoeA C-terminal domain-like"/>
    <property type="match status" value="1"/>
</dbReference>
<dbReference type="GO" id="GO:0061599">
    <property type="term" value="F:molybdopterin molybdotransferase activity"/>
    <property type="evidence" value="ECO:0007669"/>
    <property type="project" value="UniProtKB-UniRule"/>
</dbReference>
<dbReference type="EC" id="2.10.1.1" evidence="11"/>
<dbReference type="InterPro" id="IPR038987">
    <property type="entry name" value="MoeA-like"/>
</dbReference>
<dbReference type="Pfam" id="PF00994">
    <property type="entry name" value="MoCF_biosynth"/>
    <property type="match status" value="1"/>
</dbReference>
<evidence type="ECO:0000256" key="7">
    <source>
        <dbReference type="ARBA" id="ARBA00022723"/>
    </source>
</evidence>
<dbReference type="UniPathway" id="UPA00344"/>
<dbReference type="FunFam" id="2.170.190.11:FF:000001">
    <property type="entry name" value="Molybdopterin molybdenumtransferase"/>
    <property type="match status" value="1"/>
</dbReference>
<dbReference type="Pfam" id="PF03454">
    <property type="entry name" value="MoeA_C"/>
    <property type="match status" value="1"/>
</dbReference>
<comment type="pathway">
    <text evidence="3 11">Cofactor biosynthesis; molybdopterin biosynthesis.</text>
</comment>
<evidence type="ECO:0000313" key="13">
    <source>
        <dbReference type="EMBL" id="MBA4610334.1"/>
    </source>
</evidence>
<evidence type="ECO:0000256" key="3">
    <source>
        <dbReference type="ARBA" id="ARBA00005046"/>
    </source>
</evidence>
<dbReference type="Gene3D" id="2.170.190.11">
    <property type="entry name" value="Molybdopterin biosynthesis moea protein, domain 3"/>
    <property type="match status" value="1"/>
</dbReference>